<evidence type="ECO:0000313" key="2">
    <source>
        <dbReference type="Proteomes" id="UP000630887"/>
    </source>
</evidence>
<protein>
    <submittedName>
        <fullName evidence="1">Uncharacterized protein</fullName>
    </submittedName>
</protein>
<dbReference type="EMBL" id="BONI01000024">
    <property type="protein sequence ID" value="GIG06528.1"/>
    <property type="molecule type" value="Genomic_DNA"/>
</dbReference>
<dbReference type="AlphaFoldDB" id="A0A8J3P7M2"/>
<comment type="caution">
    <text evidence="1">The sequence shown here is derived from an EMBL/GenBank/DDBJ whole genome shotgun (WGS) entry which is preliminary data.</text>
</comment>
<keyword evidence="2" id="KW-1185">Reference proteome</keyword>
<dbReference type="Proteomes" id="UP000630887">
    <property type="component" value="Unassembled WGS sequence"/>
</dbReference>
<name>A0A8J3P7M2_9ACTN</name>
<gene>
    <name evidence="1" type="ORF">Cco03nite_32280</name>
</gene>
<sequence length="42" mass="4464">MSQVYQLHLFPAVAEAIAGPDIIRGGPGVLLPALTDTTFQRV</sequence>
<organism evidence="1 2">
    <name type="scientific">Catellatospora coxensis</name>
    <dbReference type="NCBI Taxonomy" id="310354"/>
    <lineage>
        <taxon>Bacteria</taxon>
        <taxon>Bacillati</taxon>
        <taxon>Actinomycetota</taxon>
        <taxon>Actinomycetes</taxon>
        <taxon>Micromonosporales</taxon>
        <taxon>Micromonosporaceae</taxon>
        <taxon>Catellatospora</taxon>
    </lineage>
</organism>
<reference evidence="1 2" key="1">
    <citation type="submission" date="2021-01" db="EMBL/GenBank/DDBJ databases">
        <title>Whole genome shotgun sequence of Catellatospora coxensis NBRC 107359.</title>
        <authorList>
            <person name="Komaki H."/>
            <person name="Tamura T."/>
        </authorList>
    </citation>
    <scope>NUCLEOTIDE SEQUENCE [LARGE SCALE GENOMIC DNA]</scope>
    <source>
        <strain evidence="1 2">NBRC 107359</strain>
    </source>
</reference>
<proteinExistence type="predicted"/>
<accession>A0A8J3P7M2</accession>
<evidence type="ECO:0000313" key="1">
    <source>
        <dbReference type="EMBL" id="GIG06528.1"/>
    </source>
</evidence>